<feature type="transmembrane region" description="Helical" evidence="7">
    <location>
        <begin position="70"/>
        <end position="89"/>
    </location>
</feature>
<evidence type="ECO:0000313" key="9">
    <source>
        <dbReference type="EnsemblMetazoa" id="XP_038069971.1"/>
    </source>
</evidence>
<feature type="domain" description="MARVEL" evidence="8">
    <location>
        <begin position="36"/>
        <end position="166"/>
    </location>
</feature>
<feature type="transmembrane region" description="Helical" evidence="7">
    <location>
        <begin position="109"/>
        <end position="127"/>
    </location>
</feature>
<dbReference type="PROSITE" id="PS51225">
    <property type="entry name" value="MARVEL"/>
    <property type="match status" value="1"/>
</dbReference>
<evidence type="ECO:0000256" key="5">
    <source>
        <dbReference type="PROSITE-ProRule" id="PRU00581"/>
    </source>
</evidence>
<keyword evidence="3 7" id="KW-1133">Transmembrane helix</keyword>
<keyword evidence="10" id="KW-1185">Reference proteome</keyword>
<dbReference type="AlphaFoldDB" id="A0A914B394"/>
<organism evidence="9 10">
    <name type="scientific">Patiria miniata</name>
    <name type="common">Bat star</name>
    <name type="synonym">Asterina miniata</name>
    <dbReference type="NCBI Taxonomy" id="46514"/>
    <lineage>
        <taxon>Eukaryota</taxon>
        <taxon>Metazoa</taxon>
        <taxon>Echinodermata</taxon>
        <taxon>Eleutherozoa</taxon>
        <taxon>Asterozoa</taxon>
        <taxon>Asteroidea</taxon>
        <taxon>Valvatacea</taxon>
        <taxon>Valvatida</taxon>
        <taxon>Asterinidae</taxon>
        <taxon>Patiria</taxon>
    </lineage>
</organism>
<keyword evidence="4 5" id="KW-0472">Membrane</keyword>
<keyword evidence="2 5" id="KW-0812">Transmembrane</keyword>
<reference evidence="9" key="1">
    <citation type="submission" date="2022-11" db="UniProtKB">
        <authorList>
            <consortium name="EnsemblMetazoa"/>
        </authorList>
    </citation>
    <scope>IDENTIFICATION</scope>
</reference>
<dbReference type="RefSeq" id="XP_038069971.1">
    <property type="nucleotide sequence ID" value="XM_038214043.1"/>
</dbReference>
<evidence type="ECO:0000313" key="10">
    <source>
        <dbReference type="Proteomes" id="UP000887568"/>
    </source>
</evidence>
<dbReference type="EnsemblMetazoa" id="XM_038214043.1">
    <property type="protein sequence ID" value="XP_038069971.1"/>
    <property type="gene ID" value="LOC119739199"/>
</dbReference>
<feature type="transmembrane region" description="Helical" evidence="7">
    <location>
        <begin position="43"/>
        <end position="63"/>
    </location>
</feature>
<evidence type="ECO:0000256" key="7">
    <source>
        <dbReference type="SAM" id="Phobius"/>
    </source>
</evidence>
<feature type="compositionally biased region" description="Low complexity" evidence="6">
    <location>
        <begin position="12"/>
        <end position="24"/>
    </location>
</feature>
<comment type="subcellular location">
    <subcellularLocation>
        <location evidence="1">Membrane</location>
        <topology evidence="1">Multi-pass membrane protein</topology>
    </subcellularLocation>
</comment>
<evidence type="ECO:0000256" key="6">
    <source>
        <dbReference type="SAM" id="MobiDB-lite"/>
    </source>
</evidence>
<feature type="region of interest" description="Disordered" evidence="6">
    <location>
        <begin position="1"/>
        <end position="25"/>
    </location>
</feature>
<proteinExistence type="predicted"/>
<dbReference type="InterPro" id="IPR050578">
    <property type="entry name" value="MARVEL-CKLF_proteins"/>
</dbReference>
<evidence type="ECO:0000256" key="4">
    <source>
        <dbReference type="ARBA" id="ARBA00023136"/>
    </source>
</evidence>
<dbReference type="GO" id="GO:0016020">
    <property type="term" value="C:membrane"/>
    <property type="evidence" value="ECO:0007669"/>
    <property type="project" value="UniProtKB-SubCell"/>
</dbReference>
<accession>A0A914B394</accession>
<evidence type="ECO:0000259" key="8">
    <source>
        <dbReference type="PROSITE" id="PS51225"/>
    </source>
</evidence>
<feature type="transmembrane region" description="Helical" evidence="7">
    <location>
        <begin position="139"/>
        <end position="162"/>
    </location>
</feature>
<evidence type="ECO:0000256" key="1">
    <source>
        <dbReference type="ARBA" id="ARBA00004141"/>
    </source>
</evidence>
<dbReference type="InterPro" id="IPR008253">
    <property type="entry name" value="Marvel"/>
</dbReference>
<evidence type="ECO:0000256" key="3">
    <source>
        <dbReference type="ARBA" id="ARBA00022989"/>
    </source>
</evidence>
<dbReference type="OrthoDB" id="6258237at2759"/>
<dbReference type="GeneID" id="119739199"/>
<dbReference type="PANTHER" id="PTHR22776:SF97">
    <property type="entry name" value="RE01453P"/>
    <property type="match status" value="1"/>
</dbReference>
<dbReference type="Pfam" id="PF01284">
    <property type="entry name" value="MARVEL"/>
    <property type="match status" value="1"/>
</dbReference>
<dbReference type="OMA" id="KGMQPYN"/>
<protein>
    <recommendedName>
        <fullName evidence="8">MARVEL domain-containing protein</fullName>
    </recommendedName>
</protein>
<dbReference type="PANTHER" id="PTHR22776">
    <property type="entry name" value="MARVEL-CONTAINING POTENTIAL LIPID RAFT-ASSOCIATED PROTEIN"/>
    <property type="match status" value="1"/>
</dbReference>
<dbReference type="Proteomes" id="UP000887568">
    <property type="component" value="Unplaced"/>
</dbReference>
<name>A0A914B394_PATMI</name>
<sequence length="211" mass="22817">MDDPAFPDSHYTTTTTGATTTTTTVQSPPLSVDKAYLMSPPGILRLVQIVLGLLYWILLVSCASYGGFPIAMSIMAWIFTLFFFVVFLLQLDKRVPAVHWVLTVLLHDLGWTVMHFICACIVANWAASPWIGYYYRHGCVSFSAVLGFALFVLYGVSTFFGFRVFQAGGGLSRLTGGSGGPGATATTTTTVTTTEYAAEKGDEGPPPYTNP</sequence>
<evidence type="ECO:0000256" key="2">
    <source>
        <dbReference type="ARBA" id="ARBA00022692"/>
    </source>
</evidence>